<sequence length="254" mass="29525">MVIDYYYYDFEDSEPRRVTSLKNTEPRQFEVDFGEDQYFVADGRGYASVVHYTATQFLSSKLGIITDPRLKLNKVVRAVNYSKNAVTVQTEDGSICHAKSAIVSVSLGVLQSNLIEFKPDLPPWKILALYEFDMTRFGKIFLKFPYKFWPTGPGTQYFLYAHERRGYYLIWKHFEEEYPGSNILMMIIITDDEARRIEQQTEAETEAEIMEVLRKMFGSHIPKPTDIFVAKWWSNRFFKVPSQSGASWSPTAPL</sequence>
<dbReference type="GO" id="GO:0006598">
    <property type="term" value="P:polyamine catabolic process"/>
    <property type="evidence" value="ECO:0007669"/>
    <property type="project" value="TreeGrafter"/>
</dbReference>
<comment type="similarity">
    <text evidence="1">Belongs to the flavin monoamine oxidase family.</text>
</comment>
<keyword evidence="4" id="KW-1185">Reference proteome</keyword>
<gene>
    <name evidence="3" type="ORF">NE237_009379</name>
</gene>
<evidence type="ECO:0000313" key="3">
    <source>
        <dbReference type="EMBL" id="KAJ4978599.1"/>
    </source>
</evidence>
<protein>
    <recommendedName>
        <fullName evidence="2">Amine oxidase domain-containing protein</fullName>
    </recommendedName>
</protein>
<comment type="caution">
    <text evidence="3">The sequence shown here is derived from an EMBL/GenBank/DDBJ whole genome shotgun (WGS) entry which is preliminary data.</text>
</comment>
<proteinExistence type="inferred from homology"/>
<dbReference type="Proteomes" id="UP001141806">
    <property type="component" value="Unassembled WGS sequence"/>
</dbReference>
<dbReference type="InterPro" id="IPR050281">
    <property type="entry name" value="Flavin_monoamine_oxidase"/>
</dbReference>
<dbReference type="SUPFAM" id="SSF51905">
    <property type="entry name" value="FAD/NAD(P)-binding domain"/>
    <property type="match status" value="1"/>
</dbReference>
<dbReference type="EMBL" id="JAMYWD010000002">
    <property type="protein sequence ID" value="KAJ4978599.1"/>
    <property type="molecule type" value="Genomic_DNA"/>
</dbReference>
<reference evidence="3" key="1">
    <citation type="journal article" date="2023" name="Plant J.">
        <title>The genome of the king protea, Protea cynaroides.</title>
        <authorList>
            <person name="Chang J."/>
            <person name="Duong T.A."/>
            <person name="Schoeman C."/>
            <person name="Ma X."/>
            <person name="Roodt D."/>
            <person name="Barker N."/>
            <person name="Li Z."/>
            <person name="Van de Peer Y."/>
            <person name="Mizrachi E."/>
        </authorList>
    </citation>
    <scope>NUCLEOTIDE SEQUENCE</scope>
    <source>
        <tissue evidence="3">Young leaves</tissue>
    </source>
</reference>
<dbReference type="InterPro" id="IPR002937">
    <property type="entry name" value="Amino_oxidase"/>
</dbReference>
<evidence type="ECO:0000256" key="1">
    <source>
        <dbReference type="ARBA" id="ARBA00005995"/>
    </source>
</evidence>
<evidence type="ECO:0000313" key="4">
    <source>
        <dbReference type="Proteomes" id="UP001141806"/>
    </source>
</evidence>
<dbReference type="Pfam" id="PF01593">
    <property type="entry name" value="Amino_oxidase"/>
    <property type="match status" value="1"/>
</dbReference>
<dbReference type="OrthoDB" id="5046242at2759"/>
<dbReference type="PANTHER" id="PTHR10742:SF313">
    <property type="entry name" value="AMINE OXIDASE"/>
    <property type="match status" value="1"/>
</dbReference>
<organism evidence="3 4">
    <name type="scientific">Protea cynaroides</name>
    <dbReference type="NCBI Taxonomy" id="273540"/>
    <lineage>
        <taxon>Eukaryota</taxon>
        <taxon>Viridiplantae</taxon>
        <taxon>Streptophyta</taxon>
        <taxon>Embryophyta</taxon>
        <taxon>Tracheophyta</taxon>
        <taxon>Spermatophyta</taxon>
        <taxon>Magnoliopsida</taxon>
        <taxon>Proteales</taxon>
        <taxon>Proteaceae</taxon>
        <taxon>Protea</taxon>
    </lineage>
</organism>
<dbReference type="PANTHER" id="PTHR10742">
    <property type="entry name" value="FLAVIN MONOAMINE OXIDASE"/>
    <property type="match status" value="1"/>
</dbReference>
<evidence type="ECO:0000259" key="2">
    <source>
        <dbReference type="Pfam" id="PF01593"/>
    </source>
</evidence>
<dbReference type="GO" id="GO:0016491">
    <property type="term" value="F:oxidoreductase activity"/>
    <property type="evidence" value="ECO:0007669"/>
    <property type="project" value="InterPro"/>
</dbReference>
<accession>A0A9Q0R0K6</accession>
<dbReference type="AlphaFoldDB" id="A0A9Q0R0K6"/>
<name>A0A9Q0R0K6_9MAGN</name>
<feature type="domain" description="Amine oxidase" evidence="2">
    <location>
        <begin position="32"/>
        <end position="240"/>
    </location>
</feature>
<dbReference type="SUPFAM" id="SSF54373">
    <property type="entry name" value="FAD-linked reductases, C-terminal domain"/>
    <property type="match status" value="1"/>
</dbReference>
<dbReference type="InterPro" id="IPR036188">
    <property type="entry name" value="FAD/NAD-bd_sf"/>
</dbReference>
<dbReference type="Gene3D" id="3.90.660.10">
    <property type="match status" value="1"/>
</dbReference>